<comment type="caution">
    <text evidence="1">The sequence shown here is derived from an EMBL/GenBank/DDBJ whole genome shotgun (WGS) entry which is preliminary data.</text>
</comment>
<proteinExistence type="predicted"/>
<sequence length="37" mass="3926">MSEAEKKNTLLVINLDNLVVGDKLYFNSGPPHAGLGA</sequence>
<gene>
    <name evidence="1" type="ORF">NCTC9177_06818</name>
</gene>
<organism evidence="1 2">
    <name type="scientific">Klebsiella variicola</name>
    <dbReference type="NCBI Taxonomy" id="244366"/>
    <lineage>
        <taxon>Bacteria</taxon>
        <taxon>Pseudomonadati</taxon>
        <taxon>Pseudomonadota</taxon>
        <taxon>Gammaproteobacteria</taxon>
        <taxon>Enterobacterales</taxon>
        <taxon>Enterobacteriaceae</taxon>
        <taxon>Klebsiella/Raoultella group</taxon>
        <taxon>Klebsiella</taxon>
        <taxon>Klebsiella pneumoniae complex</taxon>
    </lineage>
</organism>
<dbReference type="Proteomes" id="UP000254545">
    <property type="component" value="Unassembled WGS sequence"/>
</dbReference>
<evidence type="ECO:0000313" key="1">
    <source>
        <dbReference type="EMBL" id="STS92859.1"/>
    </source>
</evidence>
<evidence type="ECO:0000313" key="2">
    <source>
        <dbReference type="Proteomes" id="UP000254545"/>
    </source>
</evidence>
<accession>A0A7H4MRA9</accession>
<dbReference type="AlphaFoldDB" id="A0A7H4MRA9"/>
<dbReference type="EMBL" id="UGKR01000003">
    <property type="protein sequence ID" value="STS92859.1"/>
    <property type="molecule type" value="Genomic_DNA"/>
</dbReference>
<name>A0A7H4MRA9_KLEVA</name>
<protein>
    <submittedName>
        <fullName evidence="1">Peptidase M28</fullName>
    </submittedName>
</protein>
<reference evidence="1 2" key="1">
    <citation type="submission" date="2018-06" db="EMBL/GenBank/DDBJ databases">
        <authorList>
            <consortium name="Pathogen Informatics"/>
            <person name="Doyle S."/>
        </authorList>
    </citation>
    <scope>NUCLEOTIDE SEQUENCE [LARGE SCALE GENOMIC DNA]</scope>
    <source>
        <strain evidence="1 2">NCTC9177</strain>
    </source>
</reference>